<name>A0A1G2B0R0_9BACT</name>
<accession>A0A1G2B0R0</accession>
<organism evidence="2 3">
    <name type="scientific">Candidatus Kerfeldbacteria bacterium RIFCSPHIGHO2_12_FULL_48_17</name>
    <dbReference type="NCBI Taxonomy" id="1798542"/>
    <lineage>
        <taxon>Bacteria</taxon>
        <taxon>Candidatus Kerfeldiibacteriota</taxon>
    </lineage>
</organism>
<dbReference type="AlphaFoldDB" id="A0A1G2B0R0"/>
<sequence length="219" mass="24688">MALNFIDVIVTVLGVGALAVAFVRFGRFLPAIPHLNPWPITAMIFEKRANGEVPRIEKAKSWRTPEGEWFFQTKKSNLKTPPKPFSSLCRGKDGKDYIYLIQSNRENLLSFVPTFNGEQIDMKMQDENTKNWERYQTRQIVLKMLKEQPWYVKNLPIFAAVIMVISAGFFLAIGVQPAIELVAASEKAGQNLIQTMQLVDKVADKLDKVASTLGNINTG</sequence>
<protein>
    <submittedName>
        <fullName evidence="2">Uncharacterized protein</fullName>
    </submittedName>
</protein>
<dbReference type="EMBL" id="MHKD01000035">
    <property type="protein sequence ID" value="OGY82269.1"/>
    <property type="molecule type" value="Genomic_DNA"/>
</dbReference>
<evidence type="ECO:0000256" key="1">
    <source>
        <dbReference type="SAM" id="Phobius"/>
    </source>
</evidence>
<reference evidence="2 3" key="1">
    <citation type="journal article" date="2016" name="Nat. Commun.">
        <title>Thousands of microbial genomes shed light on interconnected biogeochemical processes in an aquifer system.</title>
        <authorList>
            <person name="Anantharaman K."/>
            <person name="Brown C.T."/>
            <person name="Hug L.A."/>
            <person name="Sharon I."/>
            <person name="Castelle C.J."/>
            <person name="Probst A.J."/>
            <person name="Thomas B.C."/>
            <person name="Singh A."/>
            <person name="Wilkins M.J."/>
            <person name="Karaoz U."/>
            <person name="Brodie E.L."/>
            <person name="Williams K.H."/>
            <person name="Hubbard S.S."/>
            <person name="Banfield J.F."/>
        </authorList>
    </citation>
    <scope>NUCLEOTIDE SEQUENCE [LARGE SCALE GENOMIC DNA]</scope>
</reference>
<keyword evidence="1" id="KW-0472">Membrane</keyword>
<gene>
    <name evidence="2" type="ORF">A3F54_00035</name>
</gene>
<dbReference type="Proteomes" id="UP000176952">
    <property type="component" value="Unassembled WGS sequence"/>
</dbReference>
<comment type="caution">
    <text evidence="2">The sequence shown here is derived from an EMBL/GenBank/DDBJ whole genome shotgun (WGS) entry which is preliminary data.</text>
</comment>
<proteinExistence type="predicted"/>
<dbReference type="STRING" id="1798542.A3F54_00035"/>
<feature type="transmembrane region" description="Helical" evidence="1">
    <location>
        <begin position="155"/>
        <end position="175"/>
    </location>
</feature>
<feature type="transmembrane region" description="Helical" evidence="1">
    <location>
        <begin position="6"/>
        <end position="25"/>
    </location>
</feature>
<evidence type="ECO:0000313" key="2">
    <source>
        <dbReference type="EMBL" id="OGY82269.1"/>
    </source>
</evidence>
<keyword evidence="1" id="KW-1133">Transmembrane helix</keyword>
<keyword evidence="1" id="KW-0812">Transmembrane</keyword>
<evidence type="ECO:0000313" key="3">
    <source>
        <dbReference type="Proteomes" id="UP000176952"/>
    </source>
</evidence>